<feature type="domain" description="Pesticidal crystal protein Cry22Aa Ig-like" evidence="2">
    <location>
        <begin position="114"/>
        <end position="194"/>
    </location>
</feature>
<dbReference type="Gene3D" id="2.60.40.10">
    <property type="entry name" value="Immunoglobulins"/>
    <property type="match status" value="1"/>
</dbReference>
<protein>
    <recommendedName>
        <fullName evidence="2">Pesticidal crystal protein Cry22Aa Ig-like domain-containing protein</fullName>
    </recommendedName>
</protein>
<feature type="compositionally biased region" description="Pro residues" evidence="1">
    <location>
        <begin position="12"/>
        <end position="93"/>
    </location>
</feature>
<dbReference type="InterPro" id="IPR032179">
    <property type="entry name" value="Cry22Aa_Ig-like"/>
</dbReference>
<evidence type="ECO:0000256" key="1">
    <source>
        <dbReference type="SAM" id="MobiDB-lite"/>
    </source>
</evidence>
<dbReference type="Proteomes" id="UP000664521">
    <property type="component" value="Unassembled WGS sequence"/>
</dbReference>
<evidence type="ECO:0000313" key="3">
    <source>
        <dbReference type="EMBL" id="CAF9926496.1"/>
    </source>
</evidence>
<evidence type="ECO:0000313" key="4">
    <source>
        <dbReference type="Proteomes" id="UP000664521"/>
    </source>
</evidence>
<comment type="caution">
    <text evidence="3">The sequence shown here is derived from an EMBL/GenBank/DDBJ whole genome shotgun (WGS) entry which is preliminary data.</text>
</comment>
<dbReference type="Pfam" id="PF16403">
    <property type="entry name" value="Bact_surface_Ig-like"/>
    <property type="match status" value="1"/>
</dbReference>
<feature type="region of interest" description="Disordered" evidence="1">
    <location>
        <begin position="1"/>
        <end position="102"/>
    </location>
</feature>
<reference evidence="3" key="1">
    <citation type="submission" date="2021-03" db="EMBL/GenBank/DDBJ databases">
        <authorList>
            <person name="Tagirdzhanova G."/>
        </authorList>
    </citation>
    <scope>NUCLEOTIDE SEQUENCE</scope>
</reference>
<accession>A0A8H3FSG4</accession>
<dbReference type="EMBL" id="CAJPDS010000041">
    <property type="protein sequence ID" value="CAF9926496.1"/>
    <property type="molecule type" value="Genomic_DNA"/>
</dbReference>
<sequence length="227" mass="22971">MQGFTVFLNAESPPPPVNPPPVIPPPVNPPPVNPPPDPAPPRLPPTNPPPSPIPPRPPPPRPPPPRPPPPPSPPPPPPPPPSPPPPPPPPPPSGLCNGVQKPASCGTTPPVIFLAGSSNTTVNVGATYTDAGAYATDVVDGLLSTTSTITVSGNVVNKVSTSTISAAGVPYLITYNVTDSCCNVATPLSRAVYVVSPCIPPQYLCPGTRCLLAGLLAVCCGLQHANA</sequence>
<name>A0A8H3FSG4_9LECA</name>
<dbReference type="AlphaFoldDB" id="A0A8H3FSG4"/>
<dbReference type="InterPro" id="IPR013783">
    <property type="entry name" value="Ig-like_fold"/>
</dbReference>
<organism evidence="3 4">
    <name type="scientific">Heterodermia speciosa</name>
    <dbReference type="NCBI Taxonomy" id="116794"/>
    <lineage>
        <taxon>Eukaryota</taxon>
        <taxon>Fungi</taxon>
        <taxon>Dikarya</taxon>
        <taxon>Ascomycota</taxon>
        <taxon>Pezizomycotina</taxon>
        <taxon>Lecanoromycetes</taxon>
        <taxon>OSLEUM clade</taxon>
        <taxon>Lecanoromycetidae</taxon>
        <taxon>Caliciales</taxon>
        <taxon>Physciaceae</taxon>
        <taxon>Heterodermia</taxon>
    </lineage>
</organism>
<proteinExistence type="predicted"/>
<dbReference type="PRINTS" id="PR01217">
    <property type="entry name" value="PRICHEXTENSN"/>
</dbReference>
<evidence type="ECO:0000259" key="2">
    <source>
        <dbReference type="Pfam" id="PF16403"/>
    </source>
</evidence>
<gene>
    <name evidence="3" type="ORF">HETSPECPRED_006348</name>
</gene>
<keyword evidence="4" id="KW-1185">Reference proteome</keyword>